<feature type="transmembrane region" description="Helical" evidence="15">
    <location>
        <begin position="539"/>
        <end position="562"/>
    </location>
</feature>
<keyword evidence="3" id="KW-1003">Cell membrane</keyword>
<comment type="similarity">
    <text evidence="1">Belongs to the ligand-gated ion channel (TC 1.A.9) family. Acetylcholine receptor (TC 1.A.9.1) subfamily.</text>
</comment>
<sequence>MLSTDLYTQRLLAHTNWFSIVPDSTMVLLLFFLVLASTAPPTFGSENDTEEIPDEQRLLIKLLRNYNNNVRPVINSSHSVEVTFGFSLIQIMDMDEKNQVLTINAWLESLWVDPRVHWKPEDYNRLETFRLPSKYMWLPDIVLYNNPDGIVFWPPPAKLRSSCQVDITYFPFDWQTCILKFGSWSYDKAQVDLLNKTSVVDVTNYITNGEWTLHKYSIIRNEVVYPISDAVYPDVTVVLVIQRRILYYVLNILFPCFWLNILSVLTFCLPVDAGEKITLSITVLLSYSVFMLLVAESLPPTSDAVPLIVIYLTMSMSMSSLSVIMTVLVEKLHFCVPDQKPLPKWAKVLILGFFARIVGCSCFTSMKKVCRTKRAVRSAHAPEILVTPSSAPATYRRCESPELSIKLLGEATASSGTQHHSAKPSGNAALDSSSSPPSFSLLGDDNLSLDIRSPSRKSSSNMGDNWTSHSPEFLLASSSPQRLSSGSDAMRVSLYERANSGMEELLKYLKAIVDRADAEEAEQSLNDEWKQAAVVMDRLMFWCFMIITIFSALVILVLVPAVKFQEDTQGI</sequence>
<evidence type="ECO:0000256" key="3">
    <source>
        <dbReference type="ARBA" id="ARBA00022475"/>
    </source>
</evidence>
<dbReference type="CDD" id="cd19051">
    <property type="entry name" value="LGIC_TM_cation"/>
    <property type="match status" value="1"/>
</dbReference>
<evidence type="ECO:0000256" key="11">
    <source>
        <dbReference type="ARBA" id="ARBA00023180"/>
    </source>
</evidence>
<evidence type="ECO:0000256" key="9">
    <source>
        <dbReference type="ARBA" id="ARBA00023157"/>
    </source>
</evidence>
<evidence type="ECO:0000256" key="13">
    <source>
        <dbReference type="ARBA" id="ARBA00023303"/>
    </source>
</evidence>
<evidence type="ECO:0000256" key="2">
    <source>
        <dbReference type="ARBA" id="ARBA00022448"/>
    </source>
</evidence>
<evidence type="ECO:0000256" key="5">
    <source>
        <dbReference type="ARBA" id="ARBA00022989"/>
    </source>
</evidence>
<dbReference type="GO" id="GO:0097060">
    <property type="term" value="C:synaptic membrane"/>
    <property type="evidence" value="ECO:0007669"/>
    <property type="project" value="UniProtKB-SubCell"/>
</dbReference>
<protein>
    <submittedName>
        <fullName evidence="19">Uncharacterized protein</fullName>
    </submittedName>
</protein>
<feature type="transmembrane region" description="Helical" evidence="15">
    <location>
        <begin position="307"/>
        <end position="328"/>
    </location>
</feature>
<evidence type="ECO:0000256" key="8">
    <source>
        <dbReference type="ARBA" id="ARBA00023136"/>
    </source>
</evidence>
<keyword evidence="13 15" id="KW-0407">Ion channel</keyword>
<dbReference type="Gene3D" id="1.20.58.390">
    <property type="entry name" value="Neurotransmitter-gated ion-channel transmembrane domain"/>
    <property type="match status" value="2"/>
</dbReference>
<evidence type="ECO:0000256" key="4">
    <source>
        <dbReference type="ARBA" id="ARBA00022692"/>
    </source>
</evidence>
<evidence type="ECO:0000256" key="12">
    <source>
        <dbReference type="ARBA" id="ARBA00023286"/>
    </source>
</evidence>
<dbReference type="InterPro" id="IPR036719">
    <property type="entry name" value="Neuro-gated_channel_TM_sf"/>
</dbReference>
<dbReference type="InterPro" id="IPR006029">
    <property type="entry name" value="Neurotrans-gated_channel_TM"/>
</dbReference>
<dbReference type="InterPro" id="IPR006201">
    <property type="entry name" value="Neur_channel"/>
</dbReference>
<dbReference type="InterPro" id="IPR038050">
    <property type="entry name" value="Neuro_actylchol_rec"/>
</dbReference>
<keyword evidence="2 15" id="KW-0813">Transport</keyword>
<keyword evidence="20" id="KW-1185">Reference proteome</keyword>
<evidence type="ECO:0000256" key="6">
    <source>
        <dbReference type="ARBA" id="ARBA00023018"/>
    </source>
</evidence>
<dbReference type="FunFam" id="1.20.58.390:FF:000043">
    <property type="entry name" value="AcetylCholine Receptor"/>
    <property type="match status" value="1"/>
</dbReference>
<evidence type="ECO:0000313" key="20">
    <source>
        <dbReference type="Proteomes" id="UP001519460"/>
    </source>
</evidence>
<feature type="domain" description="Neurotransmitter-gated ion-channel transmembrane" evidence="18">
    <location>
        <begin position="252"/>
        <end position="555"/>
    </location>
</feature>
<dbReference type="PRINTS" id="PR00254">
    <property type="entry name" value="NICOTINICR"/>
</dbReference>
<gene>
    <name evidence="19" type="ORF">BaRGS_00016196</name>
</gene>
<dbReference type="Pfam" id="PF02932">
    <property type="entry name" value="Neur_chan_memb"/>
    <property type="match status" value="1"/>
</dbReference>
<comment type="caution">
    <text evidence="19">The sequence shown here is derived from an EMBL/GenBank/DDBJ whole genome shotgun (WGS) entry which is preliminary data.</text>
</comment>
<feature type="region of interest" description="Disordered" evidence="16">
    <location>
        <begin position="414"/>
        <end position="437"/>
    </location>
</feature>
<name>A0ABD0KZA5_9CAEN</name>
<dbReference type="PANTHER" id="PTHR18945">
    <property type="entry name" value="NEUROTRANSMITTER GATED ION CHANNEL"/>
    <property type="match status" value="1"/>
</dbReference>
<dbReference type="PROSITE" id="PS00236">
    <property type="entry name" value="NEUROTR_ION_CHANNEL"/>
    <property type="match status" value="1"/>
</dbReference>
<keyword evidence="7 15" id="KW-0406">Ion transport</keyword>
<keyword evidence="6" id="KW-0770">Synapse</keyword>
<feature type="transmembrane region" description="Helical" evidence="15">
    <location>
        <begin position="245"/>
        <end position="265"/>
    </location>
</feature>
<accession>A0ABD0KZA5</accession>
<evidence type="ECO:0000256" key="10">
    <source>
        <dbReference type="ARBA" id="ARBA00023170"/>
    </source>
</evidence>
<dbReference type="Pfam" id="PF02931">
    <property type="entry name" value="Neur_chan_LBD"/>
    <property type="match status" value="1"/>
</dbReference>
<evidence type="ECO:0000256" key="1">
    <source>
        <dbReference type="ARBA" id="ARBA00009237"/>
    </source>
</evidence>
<keyword evidence="9" id="KW-1015">Disulfide bond</keyword>
<comment type="subcellular location">
    <subcellularLocation>
        <location evidence="14">Synaptic cell membrane</location>
        <topology evidence="14">Multi-pass membrane protein</topology>
    </subcellularLocation>
</comment>
<dbReference type="InterPro" id="IPR006202">
    <property type="entry name" value="Neur_chan_lig-bd"/>
</dbReference>
<dbReference type="SUPFAM" id="SSF63712">
    <property type="entry name" value="Nicotinic receptor ligand binding domain-like"/>
    <property type="match status" value="1"/>
</dbReference>
<feature type="transmembrane region" description="Helical" evidence="15">
    <location>
        <begin position="277"/>
        <end position="295"/>
    </location>
</feature>
<organism evidence="19 20">
    <name type="scientific">Batillaria attramentaria</name>
    <dbReference type="NCBI Taxonomy" id="370345"/>
    <lineage>
        <taxon>Eukaryota</taxon>
        <taxon>Metazoa</taxon>
        <taxon>Spiralia</taxon>
        <taxon>Lophotrochozoa</taxon>
        <taxon>Mollusca</taxon>
        <taxon>Gastropoda</taxon>
        <taxon>Caenogastropoda</taxon>
        <taxon>Sorbeoconcha</taxon>
        <taxon>Cerithioidea</taxon>
        <taxon>Batillariidae</taxon>
        <taxon>Batillaria</taxon>
    </lineage>
</organism>
<evidence type="ECO:0000313" key="19">
    <source>
        <dbReference type="EMBL" id="KAK7492530.1"/>
    </source>
</evidence>
<dbReference type="InterPro" id="IPR036734">
    <property type="entry name" value="Neur_chan_lig-bd_sf"/>
</dbReference>
<dbReference type="GO" id="GO:0034220">
    <property type="term" value="P:monoatomic ion transmembrane transport"/>
    <property type="evidence" value="ECO:0007669"/>
    <property type="project" value="UniProtKB-KW"/>
</dbReference>
<evidence type="ECO:0000259" key="18">
    <source>
        <dbReference type="Pfam" id="PF02932"/>
    </source>
</evidence>
<keyword evidence="11" id="KW-0325">Glycoprotein</keyword>
<feature type="transmembrane region" description="Helical" evidence="15">
    <location>
        <begin position="17"/>
        <end position="36"/>
    </location>
</feature>
<evidence type="ECO:0000256" key="7">
    <source>
        <dbReference type="ARBA" id="ARBA00023065"/>
    </source>
</evidence>
<feature type="domain" description="Neurotransmitter-gated ion-channel ligand-binding" evidence="17">
    <location>
        <begin position="55"/>
        <end position="149"/>
    </location>
</feature>
<dbReference type="NCBIfam" id="TIGR00860">
    <property type="entry name" value="LIC"/>
    <property type="match status" value="1"/>
</dbReference>
<dbReference type="Gene3D" id="2.70.170.10">
    <property type="entry name" value="Neurotransmitter-gated ion-channel ligand-binding domain"/>
    <property type="match status" value="1"/>
</dbReference>
<comment type="caution">
    <text evidence="15">Lacks conserved residue(s) required for the propagation of feature annotation.</text>
</comment>
<keyword evidence="12" id="KW-1071">Ligand-gated ion channel</keyword>
<evidence type="ECO:0000256" key="14">
    <source>
        <dbReference type="ARBA" id="ARBA00034099"/>
    </source>
</evidence>
<evidence type="ECO:0000256" key="16">
    <source>
        <dbReference type="SAM" id="MobiDB-lite"/>
    </source>
</evidence>
<keyword evidence="10" id="KW-0675">Receptor</keyword>
<dbReference type="InterPro" id="IPR018000">
    <property type="entry name" value="Neurotransmitter_ion_chnl_CS"/>
</dbReference>
<reference evidence="19 20" key="1">
    <citation type="journal article" date="2023" name="Sci. Data">
        <title>Genome assembly of the Korean intertidal mud-creeper Batillaria attramentaria.</title>
        <authorList>
            <person name="Patra A.K."/>
            <person name="Ho P.T."/>
            <person name="Jun S."/>
            <person name="Lee S.J."/>
            <person name="Kim Y."/>
            <person name="Won Y.J."/>
        </authorList>
    </citation>
    <scope>NUCLEOTIDE SEQUENCE [LARGE SCALE GENOMIC DNA]</scope>
    <source>
        <strain evidence="19">Wonlab-2016</strain>
    </source>
</reference>
<dbReference type="AlphaFoldDB" id="A0ABD0KZA5"/>
<keyword evidence="8 15" id="KW-0472">Membrane</keyword>
<keyword evidence="5 15" id="KW-1133">Transmembrane helix</keyword>
<feature type="transmembrane region" description="Helical" evidence="15">
    <location>
        <begin position="348"/>
        <end position="366"/>
    </location>
</feature>
<dbReference type="Proteomes" id="UP001519460">
    <property type="component" value="Unassembled WGS sequence"/>
</dbReference>
<dbReference type="SUPFAM" id="SSF90112">
    <property type="entry name" value="Neurotransmitter-gated ion-channel transmembrane pore"/>
    <property type="match status" value="1"/>
</dbReference>
<dbReference type="InterPro" id="IPR002394">
    <property type="entry name" value="Nicotinic_acetylcholine_rcpt"/>
</dbReference>
<proteinExistence type="inferred from homology"/>
<evidence type="ECO:0000259" key="17">
    <source>
        <dbReference type="Pfam" id="PF02931"/>
    </source>
</evidence>
<dbReference type="FunFam" id="2.70.170.10:FF:000016">
    <property type="entry name" value="Nicotinic acetylcholine receptor subunit"/>
    <property type="match status" value="1"/>
</dbReference>
<keyword evidence="4 15" id="KW-0812">Transmembrane</keyword>
<dbReference type="PRINTS" id="PR00252">
    <property type="entry name" value="NRIONCHANNEL"/>
</dbReference>
<dbReference type="CDD" id="cd18997">
    <property type="entry name" value="LGIC_ECD_nAChR"/>
    <property type="match status" value="1"/>
</dbReference>
<dbReference type="EMBL" id="JACVVK020000102">
    <property type="protein sequence ID" value="KAK7492530.1"/>
    <property type="molecule type" value="Genomic_DNA"/>
</dbReference>
<evidence type="ECO:0000256" key="15">
    <source>
        <dbReference type="RuleBase" id="RU000687"/>
    </source>
</evidence>